<dbReference type="InterPro" id="IPR050268">
    <property type="entry name" value="NADH-dep_flavin_reductase"/>
</dbReference>
<dbReference type="PANTHER" id="PTHR30466">
    <property type="entry name" value="FLAVIN REDUCTASE"/>
    <property type="match status" value="1"/>
</dbReference>
<dbReference type="Pfam" id="PF21349">
    <property type="entry name" value="RUBY_RBDX"/>
    <property type="match status" value="1"/>
</dbReference>
<evidence type="ECO:0000256" key="1">
    <source>
        <dbReference type="ARBA" id="ARBA00001965"/>
    </source>
</evidence>
<dbReference type="SUPFAM" id="SSF57802">
    <property type="entry name" value="Rubredoxin-like"/>
    <property type="match status" value="1"/>
</dbReference>
<dbReference type="PROSITE" id="PS50903">
    <property type="entry name" value="RUBREDOXIN_LIKE"/>
    <property type="match status" value="1"/>
</dbReference>
<proteinExistence type="predicted"/>
<evidence type="ECO:0000259" key="3">
    <source>
        <dbReference type="PROSITE" id="PS50903"/>
    </source>
</evidence>
<dbReference type="Gene3D" id="2.20.28.10">
    <property type="match status" value="1"/>
</dbReference>
<reference evidence="5" key="1">
    <citation type="submission" date="2016-10" db="EMBL/GenBank/DDBJ databases">
        <authorList>
            <person name="Varghese N."/>
            <person name="Submissions S."/>
        </authorList>
    </citation>
    <scope>NUCLEOTIDE SEQUENCE [LARGE SCALE GENOMIC DNA]</scope>
    <source>
        <strain evidence="5">DSM 22619</strain>
    </source>
</reference>
<dbReference type="Proteomes" id="UP000198528">
    <property type="component" value="Unassembled WGS sequence"/>
</dbReference>
<dbReference type="GO" id="GO:0005506">
    <property type="term" value="F:iron ion binding"/>
    <property type="evidence" value="ECO:0007669"/>
    <property type="project" value="InterPro"/>
</dbReference>
<keyword evidence="2" id="KW-0560">Oxidoreductase</keyword>
<dbReference type="STRING" id="604330.SAMN04489857_2075"/>
<dbReference type="InterPro" id="IPR048574">
    <property type="entry name" value="RUBY_RBDX"/>
</dbReference>
<dbReference type="GO" id="GO:0042602">
    <property type="term" value="F:riboflavin reductase (NADPH) activity"/>
    <property type="evidence" value="ECO:0007669"/>
    <property type="project" value="TreeGrafter"/>
</dbReference>
<dbReference type="RefSeq" id="WP_090846840.1">
    <property type="nucleotide sequence ID" value="NZ_JAQYHA010000003.1"/>
</dbReference>
<organism evidence="4 5">
    <name type="scientific">Parafannyhessea umbonata</name>
    <dbReference type="NCBI Taxonomy" id="604330"/>
    <lineage>
        <taxon>Bacteria</taxon>
        <taxon>Bacillati</taxon>
        <taxon>Actinomycetota</taxon>
        <taxon>Coriobacteriia</taxon>
        <taxon>Coriobacteriales</taxon>
        <taxon>Atopobiaceae</taxon>
        <taxon>Parafannyhessea</taxon>
    </lineage>
</organism>
<evidence type="ECO:0000313" key="4">
    <source>
        <dbReference type="EMBL" id="SDC42966.1"/>
    </source>
</evidence>
<name>A0A1G6LK22_9ACTN</name>
<dbReference type="AlphaFoldDB" id="A0A1G6LK22"/>
<feature type="domain" description="Rubredoxin-like" evidence="3">
    <location>
        <begin position="196"/>
        <end position="234"/>
    </location>
</feature>
<accession>A0A1G6LK22</accession>
<dbReference type="SMART" id="SM00903">
    <property type="entry name" value="Flavin_Reduct"/>
    <property type="match status" value="1"/>
</dbReference>
<dbReference type="PANTHER" id="PTHR30466:SF1">
    <property type="entry name" value="FMN REDUCTASE (NADH) RUTF"/>
    <property type="match status" value="1"/>
</dbReference>
<evidence type="ECO:0000256" key="2">
    <source>
        <dbReference type="ARBA" id="ARBA00023002"/>
    </source>
</evidence>
<protein>
    <submittedName>
        <fullName evidence="4">NADH-FMN oxidoreductase RutF, flavin reductase (DIM6/NTAB) family</fullName>
    </submittedName>
</protein>
<evidence type="ECO:0000313" key="5">
    <source>
        <dbReference type="Proteomes" id="UP000198528"/>
    </source>
</evidence>
<dbReference type="InterPro" id="IPR002563">
    <property type="entry name" value="Flavin_Rdtase-like_dom"/>
</dbReference>
<dbReference type="Gene3D" id="2.30.110.10">
    <property type="entry name" value="Electron Transport, Fmn-binding Protein, Chain A"/>
    <property type="match status" value="1"/>
</dbReference>
<gene>
    <name evidence="4" type="ORF">SAMN04487824_11437</name>
</gene>
<dbReference type="SUPFAM" id="SSF50475">
    <property type="entry name" value="FMN-binding split barrel"/>
    <property type="match status" value="1"/>
</dbReference>
<keyword evidence="5" id="KW-1185">Reference proteome</keyword>
<sequence>MDTTAFAKFTSGLYVVSASGADGTSACLINTGLQLTSTPLQIEVVVNKQNHTQQAILDAGHFALCPLDVTCDMEYVGRFGFKSSADVDKFAGIDSAVTALGDRYPLPHVLAVVSCKVVATLDVGTHMVFVGEVQDARTLGDADPLTYAYYHTVLKGKTPPKASSYVPKEVANTGDGSANADDQIERGNTMADEKKTYKFVCTVCGYEVEVDTPELPEDYVCPVCGVGPDQFELVEE</sequence>
<dbReference type="GO" id="GO:0010181">
    <property type="term" value="F:FMN binding"/>
    <property type="evidence" value="ECO:0007669"/>
    <property type="project" value="InterPro"/>
</dbReference>
<dbReference type="Pfam" id="PF01613">
    <property type="entry name" value="Flavin_Reduct"/>
    <property type="match status" value="1"/>
</dbReference>
<dbReference type="InterPro" id="IPR024934">
    <property type="entry name" value="Rubredoxin-like_dom"/>
</dbReference>
<dbReference type="EMBL" id="FMZL01000014">
    <property type="protein sequence ID" value="SDC42966.1"/>
    <property type="molecule type" value="Genomic_DNA"/>
</dbReference>
<dbReference type="InterPro" id="IPR012349">
    <property type="entry name" value="Split_barrel_FMN-bd"/>
</dbReference>
<comment type="cofactor">
    <cofactor evidence="1">
        <name>Fe(3+)</name>
        <dbReference type="ChEBI" id="CHEBI:29034"/>
    </cofactor>
</comment>